<organism evidence="3 4">
    <name type="scientific">Variovorax paradoxus</name>
    <dbReference type="NCBI Taxonomy" id="34073"/>
    <lineage>
        <taxon>Bacteria</taxon>
        <taxon>Pseudomonadati</taxon>
        <taxon>Pseudomonadota</taxon>
        <taxon>Betaproteobacteria</taxon>
        <taxon>Burkholderiales</taxon>
        <taxon>Comamonadaceae</taxon>
        <taxon>Variovorax</taxon>
    </lineage>
</organism>
<dbReference type="AlphaFoldDB" id="A0AA91DQ43"/>
<evidence type="ECO:0000313" key="3">
    <source>
        <dbReference type="EMBL" id="OAK63604.1"/>
    </source>
</evidence>
<evidence type="ECO:0000256" key="2">
    <source>
        <dbReference type="SAM" id="SignalP"/>
    </source>
</evidence>
<evidence type="ECO:0000256" key="1">
    <source>
        <dbReference type="SAM" id="MobiDB-lite"/>
    </source>
</evidence>
<feature type="region of interest" description="Disordered" evidence="1">
    <location>
        <begin position="25"/>
        <end position="45"/>
    </location>
</feature>
<protein>
    <submittedName>
        <fullName evidence="3">Uncharacterized protein</fullName>
    </submittedName>
</protein>
<reference evidence="3 4" key="1">
    <citation type="submission" date="2016-03" db="EMBL/GenBank/DDBJ databases">
        <title>Genome sequence of Variovorax paradoxus KB5.</title>
        <authorList>
            <person name="Jeong H."/>
            <person name="Hong C.E."/>
            <person name="Jo S.H."/>
            <person name="Park J.M."/>
        </authorList>
    </citation>
    <scope>NUCLEOTIDE SEQUENCE [LARGE SCALE GENOMIC DNA]</scope>
    <source>
        <strain evidence="3 4">KB5</strain>
    </source>
</reference>
<gene>
    <name evidence="3" type="ORF">A3K87_16055</name>
</gene>
<feature type="chain" id="PRO_5041710282" evidence="2">
    <location>
        <begin position="23"/>
        <end position="141"/>
    </location>
</feature>
<feature type="compositionally biased region" description="Low complexity" evidence="1">
    <location>
        <begin position="34"/>
        <end position="45"/>
    </location>
</feature>
<dbReference type="Proteomes" id="UP000077852">
    <property type="component" value="Unassembled WGS sequence"/>
</dbReference>
<feature type="signal peptide" evidence="2">
    <location>
        <begin position="1"/>
        <end position="22"/>
    </location>
</feature>
<dbReference type="EMBL" id="LVHG01000044">
    <property type="protein sequence ID" value="OAK63604.1"/>
    <property type="molecule type" value="Genomic_DNA"/>
</dbReference>
<evidence type="ECO:0000313" key="4">
    <source>
        <dbReference type="Proteomes" id="UP000077852"/>
    </source>
</evidence>
<dbReference type="RefSeq" id="WP_081268202.1">
    <property type="nucleotide sequence ID" value="NZ_LVHG01000044.1"/>
</dbReference>
<name>A0AA91DQ43_VARPD</name>
<comment type="caution">
    <text evidence="3">The sequence shown here is derived from an EMBL/GenBank/DDBJ whole genome shotgun (WGS) entry which is preliminary data.</text>
</comment>
<accession>A0AA91DQ43</accession>
<keyword evidence="2" id="KW-0732">Signal</keyword>
<proteinExistence type="predicted"/>
<sequence length="141" mass="15026">MKFAHLLSLALAISAMGAPVWAADADPHQEHHPAGNASAPAAKAMPGKARMESQMKAMLEMHDKMMAAKTPAERDALTPEHMKTMQDGMTMMNGMSSGGMGGTGGTKGDMATRHQTMEARVEMMQATMQMMLDRLPAAPAK</sequence>